<dbReference type="RefSeq" id="WP_005613697.1">
    <property type="nucleotide sequence ID" value="NZ_CP015231.1"/>
</dbReference>
<accession>A0A1B1A9S2</accession>
<dbReference type="AlphaFoldDB" id="A0A1B1A9S2"/>
<protein>
    <submittedName>
        <fullName evidence="1">Uncharacterized protein</fullName>
    </submittedName>
</protein>
<proteinExistence type="predicted"/>
<sequence length="247" mass="28119">MDLNEILPKHQAVAEKNGHKIVSGNHVIKTRDDRTDKNGQPLKHRDFRYTFECEHGHQFERFMGRYRIAPPCPVCKKNKTADYYAAAALERGFEYVTHYTDNSGPNSQAHVDCRCLECGEVSTFGASNLTRSSVRCRHCEAGGRRNREEASCTYIVKVTMADGQQWVKAGSSRLLQYRLQNIASKNRAAVELVRYTVHPDRPAAYKAEQFFKEQFAAYRIDFDDAVDMGISDGTKEAFQIELLEGLQ</sequence>
<gene>
    <name evidence="1" type="ORF">K529_021445</name>
</gene>
<evidence type="ECO:0000313" key="1">
    <source>
        <dbReference type="EMBL" id="ANP43323.1"/>
    </source>
</evidence>
<reference evidence="1 2" key="1">
    <citation type="journal article" date="2016" name="ISME J.">
        <title>Global occurrence and heterogeneity of the Roseobacter-clade species Ruegeria mobilis.</title>
        <authorList>
            <person name="Sonnenschein E."/>
            <person name="Gram L."/>
        </authorList>
    </citation>
    <scope>NUCLEOTIDE SEQUENCE [LARGE SCALE GENOMIC DNA]</scope>
    <source>
        <strain evidence="1 2">F1926</strain>
        <plasmid evidence="1 2">unnamed1</plasmid>
    </source>
</reference>
<dbReference type="EMBL" id="CP015231">
    <property type="protein sequence ID" value="ANP43323.1"/>
    <property type="molecule type" value="Genomic_DNA"/>
</dbReference>
<organism evidence="1 2">
    <name type="scientific">Tritonibacter mobilis F1926</name>
    <dbReference type="NCBI Taxonomy" id="1265309"/>
    <lineage>
        <taxon>Bacteria</taxon>
        <taxon>Pseudomonadati</taxon>
        <taxon>Pseudomonadota</taxon>
        <taxon>Alphaproteobacteria</taxon>
        <taxon>Rhodobacterales</taxon>
        <taxon>Paracoccaceae</taxon>
        <taxon>Tritonibacter</taxon>
    </lineage>
</organism>
<dbReference type="GeneID" id="28252458"/>
<dbReference type="OrthoDB" id="7832706at2"/>
<name>A0A1B1A9S2_9RHOB</name>
<geneLocation type="plasmid" evidence="1 2">
    <name>unnamed1</name>
</geneLocation>
<keyword evidence="1" id="KW-0614">Plasmid</keyword>
<dbReference type="KEGG" id="rmb:K529_021445"/>
<evidence type="ECO:0000313" key="2">
    <source>
        <dbReference type="Proteomes" id="UP000013243"/>
    </source>
</evidence>
<dbReference type="Proteomes" id="UP000013243">
    <property type="component" value="Plasmid unnamed1"/>
</dbReference>